<feature type="domain" description="Dienelactone hydrolase" evidence="3">
    <location>
        <begin position="99"/>
        <end position="267"/>
    </location>
</feature>
<dbReference type="Proteomes" id="UP000612361">
    <property type="component" value="Unassembled WGS sequence"/>
</dbReference>
<accession>A0A923I1K5</accession>
<dbReference type="InterPro" id="IPR029058">
    <property type="entry name" value="AB_hydrolase_fold"/>
</dbReference>
<evidence type="ECO:0000313" key="5">
    <source>
        <dbReference type="Proteomes" id="UP000612361"/>
    </source>
</evidence>
<sequence>MRRSVLRLAMLLMTAAWIPSSYAVRPSSAAASSFAADIHESVTDIAVSVNERSGRAVTAKVVITQFKPDGDGPFPFVLLNHGRAPNRAQPPRFQLTQQARYFVQRGFAVFVPTRIGYGALGTEPDPENAGPCKAKNYASIAQAASDEILAVIAYAARLPYVDAQRLLLVGQSVGGYSTVATVARNPAGLIAAINFAGGSGGDPKTRPGEPCEADKLDQMFANFGLTSKVPMLWLYTENDQHFSAQHGRAWHAAFINAGGQAELKVLPPFGRDGHRLFSAGLDIWQPLVSHFLDEHGFPAQKK</sequence>
<keyword evidence="1" id="KW-0378">Hydrolase</keyword>
<protein>
    <submittedName>
        <fullName evidence="4">Prolyl oligopeptidase family serine peptidase</fullName>
    </submittedName>
</protein>
<dbReference type="SUPFAM" id="SSF53474">
    <property type="entry name" value="alpha/beta-Hydrolases"/>
    <property type="match status" value="1"/>
</dbReference>
<reference evidence="4" key="1">
    <citation type="submission" date="2020-08" db="EMBL/GenBank/DDBJ databases">
        <title>Novel species isolated from subtropical streams in China.</title>
        <authorList>
            <person name="Lu H."/>
        </authorList>
    </citation>
    <scope>NUCLEOTIDE SEQUENCE</scope>
    <source>
        <strain evidence="4">CY7W</strain>
    </source>
</reference>
<dbReference type="AlphaFoldDB" id="A0A923I1K5"/>
<evidence type="ECO:0000313" key="4">
    <source>
        <dbReference type="EMBL" id="MBC3934299.1"/>
    </source>
</evidence>
<name>A0A923I1K5_9BURK</name>
<keyword evidence="2" id="KW-0732">Signal</keyword>
<dbReference type="Gene3D" id="3.40.50.1820">
    <property type="entry name" value="alpha/beta hydrolase"/>
    <property type="match status" value="1"/>
</dbReference>
<dbReference type="Pfam" id="PF01738">
    <property type="entry name" value="DLH"/>
    <property type="match status" value="1"/>
</dbReference>
<gene>
    <name evidence="4" type="ORF">H8K47_02885</name>
</gene>
<proteinExistence type="predicted"/>
<dbReference type="RefSeq" id="WP_186879919.1">
    <property type="nucleotide sequence ID" value="NZ_JACOGG010000002.1"/>
</dbReference>
<comment type="caution">
    <text evidence="4">The sequence shown here is derived from an EMBL/GenBank/DDBJ whole genome shotgun (WGS) entry which is preliminary data.</text>
</comment>
<keyword evidence="5" id="KW-1185">Reference proteome</keyword>
<dbReference type="PANTHER" id="PTHR22946:SF9">
    <property type="entry name" value="POLYKETIDE TRANSFERASE AF380"/>
    <property type="match status" value="1"/>
</dbReference>
<feature type="chain" id="PRO_5038054928" evidence="2">
    <location>
        <begin position="24"/>
        <end position="302"/>
    </location>
</feature>
<evidence type="ECO:0000259" key="3">
    <source>
        <dbReference type="Pfam" id="PF01738"/>
    </source>
</evidence>
<dbReference type="InterPro" id="IPR002925">
    <property type="entry name" value="Dienelactn_hydro"/>
</dbReference>
<dbReference type="GO" id="GO:0052689">
    <property type="term" value="F:carboxylic ester hydrolase activity"/>
    <property type="evidence" value="ECO:0007669"/>
    <property type="project" value="UniProtKB-ARBA"/>
</dbReference>
<feature type="signal peptide" evidence="2">
    <location>
        <begin position="1"/>
        <end position="23"/>
    </location>
</feature>
<organism evidence="4 5">
    <name type="scientific">Undibacterium rugosum</name>
    <dbReference type="NCBI Taxonomy" id="2762291"/>
    <lineage>
        <taxon>Bacteria</taxon>
        <taxon>Pseudomonadati</taxon>
        <taxon>Pseudomonadota</taxon>
        <taxon>Betaproteobacteria</taxon>
        <taxon>Burkholderiales</taxon>
        <taxon>Oxalobacteraceae</taxon>
        <taxon>Undibacterium</taxon>
    </lineage>
</organism>
<dbReference type="PANTHER" id="PTHR22946">
    <property type="entry name" value="DIENELACTONE HYDROLASE DOMAIN-CONTAINING PROTEIN-RELATED"/>
    <property type="match status" value="1"/>
</dbReference>
<evidence type="ECO:0000256" key="1">
    <source>
        <dbReference type="ARBA" id="ARBA00022801"/>
    </source>
</evidence>
<dbReference type="InterPro" id="IPR050261">
    <property type="entry name" value="FrsA_esterase"/>
</dbReference>
<evidence type="ECO:0000256" key="2">
    <source>
        <dbReference type="SAM" id="SignalP"/>
    </source>
</evidence>
<dbReference type="EMBL" id="JACOGG010000002">
    <property type="protein sequence ID" value="MBC3934299.1"/>
    <property type="molecule type" value="Genomic_DNA"/>
</dbReference>